<name>A0AAJ2KZU4_ALKPS</name>
<dbReference type="EMBL" id="JAWJAY010000001">
    <property type="protein sequence ID" value="MDV2883785.1"/>
    <property type="molecule type" value="Genomic_DNA"/>
</dbReference>
<feature type="region of interest" description="Disordered" evidence="1">
    <location>
        <begin position="1"/>
        <end position="21"/>
    </location>
</feature>
<organism evidence="2 3">
    <name type="scientific">Alkalihalophilus pseudofirmus</name>
    <name type="common">Bacillus pseudofirmus</name>
    <dbReference type="NCBI Taxonomy" id="79885"/>
    <lineage>
        <taxon>Bacteria</taxon>
        <taxon>Bacillati</taxon>
        <taxon>Bacillota</taxon>
        <taxon>Bacilli</taxon>
        <taxon>Bacillales</taxon>
        <taxon>Bacillaceae</taxon>
        <taxon>Alkalihalophilus</taxon>
    </lineage>
</organism>
<comment type="caution">
    <text evidence="2">The sequence shown here is derived from an EMBL/GenBank/DDBJ whole genome shotgun (WGS) entry which is preliminary data.</text>
</comment>
<feature type="region of interest" description="Disordered" evidence="1">
    <location>
        <begin position="142"/>
        <end position="169"/>
    </location>
</feature>
<dbReference type="Gene3D" id="1.20.120.20">
    <property type="entry name" value="Apolipoprotein"/>
    <property type="match status" value="1"/>
</dbReference>
<reference evidence="2" key="1">
    <citation type="submission" date="2023-10" db="EMBL/GenBank/DDBJ databases">
        <title>Screening of Alkalihalophilus pseudofirmusBZ-TG-HK211 and Its Alleviation of Salt Stress on Rapeseed Growth.</title>
        <authorList>
            <person name="Zhao B."/>
            <person name="Guo T."/>
        </authorList>
    </citation>
    <scope>NUCLEOTIDE SEQUENCE</scope>
    <source>
        <strain evidence="2">BZ-TG-HK211</strain>
    </source>
</reference>
<dbReference type="AlphaFoldDB" id="A0AAJ2KZU4"/>
<sequence>MAQAKISHTTYAQAPSTKNEKSGSLMKGIVIGAAVGAAVAMLDPKTRNRVTTATSDMKDQTMDMVTKVRENPEEVKTDVQARVQSASAVLKEAINEAKDLYERVNGDIVEQVKDVKEDSMDIVNQAQDLKEDVVDIGNKVAEAKDEVSSNSTKSKTNNNIPGEVGKDDI</sequence>
<gene>
    <name evidence="2" type="ORF">RYX45_01230</name>
</gene>
<proteinExistence type="predicted"/>
<evidence type="ECO:0000313" key="2">
    <source>
        <dbReference type="EMBL" id="MDV2883785.1"/>
    </source>
</evidence>
<dbReference type="RefSeq" id="WP_083633574.1">
    <property type="nucleotide sequence ID" value="NZ_CP144224.1"/>
</dbReference>
<evidence type="ECO:0000256" key="1">
    <source>
        <dbReference type="SAM" id="MobiDB-lite"/>
    </source>
</evidence>
<evidence type="ECO:0000313" key="3">
    <source>
        <dbReference type="Proteomes" id="UP001285636"/>
    </source>
</evidence>
<dbReference type="Proteomes" id="UP001285636">
    <property type="component" value="Unassembled WGS sequence"/>
</dbReference>
<feature type="compositionally biased region" description="Polar residues" evidence="1">
    <location>
        <begin position="1"/>
        <end position="17"/>
    </location>
</feature>
<protein>
    <submittedName>
        <fullName evidence="2">YtxH domain-containing protein</fullName>
    </submittedName>
</protein>
<accession>A0AAJ2KZU4</accession>
<feature type="compositionally biased region" description="Low complexity" evidence="1">
    <location>
        <begin position="148"/>
        <end position="159"/>
    </location>
</feature>